<dbReference type="GeneID" id="174894"/>
<feature type="region of interest" description="Disordered" evidence="7">
    <location>
        <begin position="1266"/>
        <end position="1291"/>
    </location>
</feature>
<name>Q9U2M6_CAEEL</name>
<feature type="compositionally biased region" description="Pro residues" evidence="7">
    <location>
        <begin position="1277"/>
        <end position="1288"/>
    </location>
</feature>
<dbReference type="KEGG" id="cel:CELE_Y38E10A.6"/>
<keyword evidence="4 5" id="KW-0539">Nucleus</keyword>
<feature type="compositionally biased region" description="Acidic residues" evidence="7">
    <location>
        <begin position="466"/>
        <end position="475"/>
    </location>
</feature>
<dbReference type="PANTHER" id="PTHR24339:SF28">
    <property type="entry name" value="E5-RELATED"/>
    <property type="match status" value="1"/>
</dbReference>
<dbReference type="SMART" id="SM00389">
    <property type="entry name" value="HOX"/>
    <property type="match status" value="10"/>
</dbReference>
<feature type="compositionally biased region" description="Basic and acidic residues" evidence="7">
    <location>
        <begin position="675"/>
        <end position="693"/>
    </location>
</feature>
<feature type="region of interest" description="Disordered" evidence="7">
    <location>
        <begin position="1"/>
        <end position="51"/>
    </location>
</feature>
<keyword evidence="12" id="KW-1267">Proteomics identification</keyword>
<dbReference type="PANTHER" id="PTHR24339">
    <property type="entry name" value="HOMEOBOX PROTEIN EMX-RELATED"/>
    <property type="match status" value="1"/>
</dbReference>
<evidence type="ECO:0000256" key="4">
    <source>
        <dbReference type="ARBA" id="ARBA00023242"/>
    </source>
</evidence>
<keyword evidence="2 5" id="KW-0238">DNA-binding</keyword>
<feature type="DNA-binding region" description="Homeobox" evidence="5">
    <location>
        <begin position="281"/>
        <end position="340"/>
    </location>
</feature>
<feature type="domain" description="Homeobox" evidence="8">
    <location>
        <begin position="712"/>
        <end position="759"/>
    </location>
</feature>
<feature type="region of interest" description="Disordered" evidence="7">
    <location>
        <begin position="1129"/>
        <end position="1148"/>
    </location>
</feature>
<feature type="region of interest" description="Disordered" evidence="7">
    <location>
        <begin position="917"/>
        <end position="1008"/>
    </location>
</feature>
<evidence type="ECO:0000256" key="1">
    <source>
        <dbReference type="ARBA" id="ARBA00004123"/>
    </source>
</evidence>
<dbReference type="InterPro" id="IPR009057">
    <property type="entry name" value="Homeodomain-like_sf"/>
</dbReference>
<comment type="subcellular location">
    <subcellularLocation>
        <location evidence="1 5 6">Nucleus</location>
    </subcellularLocation>
</comment>
<evidence type="ECO:0000256" key="7">
    <source>
        <dbReference type="SAM" id="MobiDB-lite"/>
    </source>
</evidence>
<dbReference type="Proteomes" id="UP000001940">
    <property type="component" value="Chromosome II"/>
</dbReference>
<evidence type="ECO:0000313" key="9">
    <source>
        <dbReference type="EMBL" id="CAB60334.3"/>
    </source>
</evidence>
<feature type="domain" description="Homeobox" evidence="8">
    <location>
        <begin position="118"/>
        <end position="161"/>
    </location>
</feature>
<dbReference type="GO" id="GO:0003677">
    <property type="term" value="F:DNA binding"/>
    <property type="evidence" value="ECO:0007669"/>
    <property type="project" value="UniProtKB-UniRule"/>
</dbReference>
<keyword evidence="3 5" id="KW-0371">Homeobox</keyword>
<feature type="region of interest" description="Disordered" evidence="7">
    <location>
        <begin position="1217"/>
        <end position="1237"/>
    </location>
</feature>
<protein>
    <submittedName>
        <fullName evidence="9">Homeobox domain-containing protein</fullName>
    </submittedName>
</protein>
<feature type="domain" description="Homeobox" evidence="8">
    <location>
        <begin position="550"/>
        <end position="593"/>
    </location>
</feature>
<dbReference type="SMR" id="Q9U2M6"/>
<dbReference type="PROSITE" id="PS50071">
    <property type="entry name" value="HOMEOBOX_2"/>
    <property type="match status" value="6"/>
</dbReference>
<dbReference type="UCSC" id="Y38E10A.6b">
    <property type="organism name" value="c. elegans"/>
</dbReference>
<feature type="region of interest" description="Disordered" evidence="7">
    <location>
        <begin position="452"/>
        <end position="484"/>
    </location>
</feature>
<dbReference type="InterPro" id="IPR001356">
    <property type="entry name" value="HD"/>
</dbReference>
<feature type="DNA-binding region" description="Homeobox" evidence="5">
    <location>
        <begin position="714"/>
        <end position="760"/>
    </location>
</feature>
<dbReference type="ExpressionAtlas" id="Q9U2M6">
    <property type="expression patterns" value="baseline and differential"/>
</dbReference>
<evidence type="ECO:0000256" key="6">
    <source>
        <dbReference type="RuleBase" id="RU000682"/>
    </source>
</evidence>
<dbReference type="CDD" id="cd00086">
    <property type="entry name" value="homeodomain"/>
    <property type="match status" value="6"/>
</dbReference>
<sequence length="1343" mass="156618">MFHNRPSTSGPPPQKRKYVRKQLPQPPQFVSSAVTSGPMHHRMHEQHQQLDDEREFLRDHLARNDPFFPRELEPQQDVVEQQLQDADWTPSPAKKKGARAGIPIGSHPPWPEYITRVLDDVFINCQFINEETKKELAKELDLTTTQVKDWFNRRRRHALEAHQKNSVELPEQMRILNEAYERNPILDTDTKNRLLDVTKLSANLISNYFIKRYKKEQKEAGIPYEAGHYVRRRRVYEEEEEFENNGIGTPHYDEDGNYVGDYVEVVEEIPDWDQEVYNQAERKRRAELKEEEDKLLDEQFAKNPFTTGEELTEFAKKLNRPRPFVLKWFWKKRKRLGIEREVPPQQDGKNELLENIFEKHQFVNQKIKEKIAERTNMKPLAVQMWFKKRRDAAVYAHEHHGYELPCQMKLLDEAYNKCRIISDKDRRKLMKATKLTSNYISSYFMHRDKIASRQETENDTTIQMDDLNEEDDGEGADGGSPKKKRVLTKLEEERILEEFFQKNAWCEGQDLIDMAKKINRPTVFLSKWFSKARRKSGVKRKDPEPYGIHLEPYFQKHQFVDGAKYNELAEIAGVNPTTVKSWYMRRRLRAQKAHDEHGEELPCQMKELQEAFAGHRKLSKGHFQYIGDKIGLTANFVSNYFTIRKRMSKGAKRGERLSDSDDDDDEPEDDGEEKNEEKNEEEARKAAEKAEKAQKMTEMLEAMTEEERQKYQDNVLYTIFQKTQFVDDRRYQEISCETGMPAEEIRDWFQKKRVSSVEEYRKDGKELPKQMKLLHESYERCPMLGDDVRYNLALKTFLPPKSITNFFINRNRKTAIKMRAESSSVDGEAEPPNNDGFYEFNLEEPAPILRKSLRKPVPRILGDFGSYPEKNGSETAEKAQILKKNGSETAEIAEKAQISEKKPVNRLVIDEVLKSPQKSEKIPEKAQEIEEIEESPKKSEKAPEKPQEIQEIPKKSEKAPEKPQEIEKSPKKSEKRQEIQEIPQKSEKTSEKRPEIEELPTFFKSSAPAQTPEIISDEDIFAQYESLLNAVFSEFQFVDDRTNYQLSKQIRIGMPQIREWFRKKRESSVEEHRTNGTELPKQMKLLHEAYQRCPLLDEDARRDLVEKTQLLPKWVTNFFINRSRKAQKAAENAAEPSTSDATTTSDDGFFDFNIENPVALTQTRKSARRPAPKNYDDFFGEDADLDELLRATTTNPPAAPVATAFTKIGSHIIISPSQKHKSTQTTDFGPKEAPKEAPKAVVETLEPDTSDEEFVADELFEFNLDDFEPRPDRKRPAGPPIYRPPPKQPKLSISKTRILEEAYANLLKDGKLTAHEIATFFANRNNNTEIDQKPRIHMVPKKE</sequence>
<evidence type="ECO:0000256" key="5">
    <source>
        <dbReference type="PROSITE-ProRule" id="PRU00108"/>
    </source>
</evidence>
<feature type="DNA-binding region" description="Homeobox" evidence="5">
    <location>
        <begin position="552"/>
        <end position="594"/>
    </location>
</feature>
<dbReference type="EMBL" id="BX284602">
    <property type="protein sequence ID" value="CAB60334.3"/>
    <property type="molecule type" value="Genomic_DNA"/>
</dbReference>
<proteinExistence type="evidence at protein level"/>
<evidence type="ECO:0000256" key="3">
    <source>
        <dbReference type="ARBA" id="ARBA00023155"/>
    </source>
</evidence>
<evidence type="ECO:0000259" key="8">
    <source>
        <dbReference type="PROSITE" id="PS50071"/>
    </source>
</evidence>
<feature type="domain" description="Homeobox" evidence="8">
    <location>
        <begin position="479"/>
        <end position="539"/>
    </location>
</feature>
<dbReference type="SUPFAM" id="SSF46689">
    <property type="entry name" value="Homeodomain-like"/>
    <property type="match status" value="9"/>
</dbReference>
<feature type="DNA-binding region" description="Homeobox" evidence="5">
    <location>
        <begin position="481"/>
        <end position="540"/>
    </location>
</feature>
<dbReference type="Gene3D" id="1.10.10.60">
    <property type="entry name" value="Homeodomain-like"/>
    <property type="match status" value="8"/>
</dbReference>
<dbReference type="OrthoDB" id="6159439at2759"/>
<dbReference type="IntAct" id="Q9U2M6">
    <property type="interactions" value="1"/>
</dbReference>
<reference evidence="9 10" key="1">
    <citation type="journal article" date="1998" name="Science">
        <title>Genome sequence of the nematode C. elegans: a platform for investigating biology.</title>
        <authorList>
            <consortium name="The C. elegans sequencing consortium"/>
            <person name="Sulson J.E."/>
            <person name="Waterston R."/>
        </authorList>
    </citation>
    <scope>NUCLEOTIDE SEQUENCE [LARGE SCALE GENOMIC DNA]</scope>
    <source>
        <strain evidence="9 10">Bristol N2</strain>
    </source>
</reference>
<evidence type="ECO:0000313" key="10">
    <source>
        <dbReference type="Proteomes" id="UP000001940"/>
    </source>
</evidence>
<accession>Q9U2M6</accession>
<dbReference type="InterPro" id="IPR050877">
    <property type="entry name" value="EMX-VAX-Noto_Homeobox_TFs"/>
</dbReference>
<evidence type="ECO:0000256" key="2">
    <source>
        <dbReference type="ARBA" id="ARBA00023125"/>
    </source>
</evidence>
<keyword evidence="10" id="KW-1185">Reference proteome</keyword>
<feature type="compositionally biased region" description="Low complexity" evidence="7">
    <location>
        <begin position="1137"/>
        <end position="1148"/>
    </location>
</feature>
<dbReference type="AGR" id="WB:WBGene00012584"/>
<dbReference type="RefSeq" id="NP_001022428.1">
    <property type="nucleotide sequence ID" value="NM_001027257.6"/>
</dbReference>
<dbReference type="CTD" id="174894"/>
<evidence type="ECO:0000313" key="11">
    <source>
        <dbReference type="WormBase" id="Y38E10A.6a"/>
    </source>
</evidence>
<feature type="DNA-binding region" description="Homeobox" evidence="5">
    <location>
        <begin position="355"/>
        <end position="391"/>
    </location>
</feature>
<dbReference type="Pfam" id="PF00046">
    <property type="entry name" value="Homeodomain"/>
    <property type="match status" value="3"/>
</dbReference>
<gene>
    <name evidence="9 11" type="primary">ceh-100</name>
    <name evidence="9" type="ORF">CELE_Y38E10A.6</name>
    <name evidence="11" type="ORF">Y38E10A.6</name>
</gene>
<feature type="domain" description="Homeobox" evidence="8">
    <location>
        <begin position="353"/>
        <end position="390"/>
    </location>
</feature>
<dbReference type="DIP" id="DIP-26276N"/>
<feature type="compositionally biased region" description="Basic and acidic residues" evidence="7">
    <location>
        <begin position="917"/>
        <end position="996"/>
    </location>
</feature>
<feature type="compositionally biased region" description="Acidic residues" evidence="7">
    <location>
        <begin position="660"/>
        <end position="674"/>
    </location>
</feature>
<dbReference type="Bgee" id="WBGene00012584">
    <property type="expression patterns" value="Expressed in embryo and 4 other cell types or tissues"/>
</dbReference>
<feature type="DNA-binding region" description="Homeobox" evidence="5">
    <location>
        <begin position="120"/>
        <end position="162"/>
    </location>
</feature>
<dbReference type="GO" id="GO:0005634">
    <property type="term" value="C:nucleus"/>
    <property type="evidence" value="ECO:0007669"/>
    <property type="project" value="UniProtKB-SubCell"/>
</dbReference>
<feature type="domain" description="Homeobox" evidence="8">
    <location>
        <begin position="279"/>
        <end position="339"/>
    </location>
</feature>
<dbReference type="WormBase" id="Y38E10A.6a">
    <property type="protein sequence ID" value="CE35654"/>
    <property type="gene ID" value="WBGene00012584"/>
    <property type="gene designation" value="ceh-100"/>
</dbReference>
<evidence type="ECO:0007829" key="12">
    <source>
        <dbReference type="PeptideAtlas" id="Q9U2M6"/>
    </source>
</evidence>
<feature type="region of interest" description="Disordered" evidence="7">
    <location>
        <begin position="651"/>
        <end position="693"/>
    </location>
</feature>
<organism evidence="9 10">
    <name type="scientific">Caenorhabditis elegans</name>
    <dbReference type="NCBI Taxonomy" id="6239"/>
    <lineage>
        <taxon>Eukaryota</taxon>
        <taxon>Metazoa</taxon>
        <taxon>Ecdysozoa</taxon>
        <taxon>Nematoda</taxon>
        <taxon>Chromadorea</taxon>
        <taxon>Rhabditida</taxon>
        <taxon>Rhabditina</taxon>
        <taxon>Rhabditomorpha</taxon>
        <taxon>Rhabditoidea</taxon>
        <taxon>Rhabditidae</taxon>
        <taxon>Peloderinae</taxon>
        <taxon>Caenorhabditis</taxon>
    </lineage>
</organism>